<organism evidence="1 2">
    <name type="scientific">Candidatus Syntrophosphaera thermopropionivorans</name>
    <dbReference type="NCBI Taxonomy" id="2593015"/>
    <lineage>
        <taxon>Bacteria</taxon>
        <taxon>Pseudomonadati</taxon>
        <taxon>Candidatus Cloacimonadota</taxon>
        <taxon>Candidatus Cloacimonadia</taxon>
        <taxon>Candidatus Cloacimonadales</taxon>
        <taxon>Candidatus Cloacimonadaceae</taxon>
        <taxon>Candidatus Syntrophosphaera</taxon>
    </lineage>
</organism>
<dbReference type="Proteomes" id="UP000294588">
    <property type="component" value="Unassembled WGS sequence"/>
</dbReference>
<keyword evidence="1" id="KW-0808">Transferase</keyword>
<proteinExistence type="predicted"/>
<evidence type="ECO:0000313" key="1">
    <source>
        <dbReference type="EMBL" id="TDF74721.1"/>
    </source>
</evidence>
<name>A0AC61QL70_9BACT</name>
<evidence type="ECO:0000313" key="2">
    <source>
        <dbReference type="Proteomes" id="UP000294588"/>
    </source>
</evidence>
<comment type="caution">
    <text evidence="1">The sequence shown here is derived from an EMBL/GenBank/DDBJ whole genome shotgun (WGS) entry which is preliminary data.</text>
</comment>
<reference evidence="1" key="1">
    <citation type="submission" date="2019-03" db="EMBL/GenBank/DDBJ databases">
        <title>Candidatus Syntrophosphaera thermopropionivorans: a novel player in syntrophic propionate oxidation during anaerobic digestion.</title>
        <authorList>
            <person name="Dyksma S."/>
        </authorList>
    </citation>
    <scope>NUCLEOTIDE SEQUENCE</scope>
    <source>
        <strain evidence="1">W5</strain>
    </source>
</reference>
<dbReference type="EMBL" id="SMOG01000001">
    <property type="protein sequence ID" value="TDF74721.1"/>
    <property type="molecule type" value="Genomic_DNA"/>
</dbReference>
<keyword evidence="2" id="KW-1185">Reference proteome</keyword>
<accession>A0AC61QL70</accession>
<sequence>MIHIILVEPIYEGNVGAIARIMHNLGFSSLRLVGAMPKKNDFYLAMHSENLLQQAQIYPTLKDAISDLDRVIAYSRRMGKLKPVDFTPITAAQYCAKIPQLEIGLVFGRETFGLTDEEVELCPLRCHIPANPEFPSINLAQAVTIALWEIYRLPLTKEQTQKINAVSGNDLDKIKTYMLRVMHNTGFFQRKETINWDNFLSKMLAQLNPTKVMVYRLRQMFNRWNVLITGKGLGYEKNELNPAHNESNKYKEIQN</sequence>
<gene>
    <name evidence="1" type="ORF">E0946_01155</name>
</gene>
<keyword evidence="1" id="KW-0489">Methyltransferase</keyword>
<protein>
    <submittedName>
        <fullName evidence="1">tRNA methyltransferase</fullName>
    </submittedName>
</protein>